<keyword evidence="2" id="KW-1185">Reference proteome</keyword>
<dbReference type="Proteomes" id="UP000805193">
    <property type="component" value="Unassembled WGS sequence"/>
</dbReference>
<sequence length="399" mass="43654">MTSLPSTPVPASASDPKCSQQTPAEMDHSYHNNQDNQSGHASLGKRPTDIDGDSAESSMTIAEQQAAEFITMDHESTEGDLEGFILVQHRRQRTTGVPVLLTPTNETQRLQRLNPLMLSADVNMAAGGPIIRHQFTARGGLLVEVAEVSSVNKLMQVQTLGGIPVQVTIPTTYLQNFGLIKGVPLWYTDAQLAEFLQPEGVVAARRHYRRRGKPGDAATPSDRVVLTFRPNTERPSKVNLGFTRHEVAEYIEAPPRCYNCQALGHIAKFCKKSPKCKKCGEPHLTKDCKGEAPMKCANCGGNHPADYVNCKTFVRGPRQSPPRTDDPPSLESFPPLVQETSNASSSVQETSNASPPQKQVVQKNKKKMKKPAPPTEQTVKQNSDVQPPSRSHQSLRSAP</sequence>
<name>A0AC60QIU1_IXOPE</name>
<organism evidence="1 2">
    <name type="scientific">Ixodes persulcatus</name>
    <name type="common">Taiga tick</name>
    <dbReference type="NCBI Taxonomy" id="34615"/>
    <lineage>
        <taxon>Eukaryota</taxon>
        <taxon>Metazoa</taxon>
        <taxon>Ecdysozoa</taxon>
        <taxon>Arthropoda</taxon>
        <taxon>Chelicerata</taxon>
        <taxon>Arachnida</taxon>
        <taxon>Acari</taxon>
        <taxon>Parasitiformes</taxon>
        <taxon>Ixodida</taxon>
        <taxon>Ixodoidea</taxon>
        <taxon>Ixodidae</taxon>
        <taxon>Ixodinae</taxon>
        <taxon>Ixodes</taxon>
    </lineage>
</organism>
<reference evidence="1 2" key="1">
    <citation type="journal article" date="2020" name="Cell">
        <title>Large-Scale Comparative Analyses of Tick Genomes Elucidate Their Genetic Diversity and Vector Capacities.</title>
        <authorList>
            <consortium name="Tick Genome and Microbiome Consortium (TIGMIC)"/>
            <person name="Jia N."/>
            <person name="Wang J."/>
            <person name="Shi W."/>
            <person name="Du L."/>
            <person name="Sun Y."/>
            <person name="Zhan W."/>
            <person name="Jiang J.F."/>
            <person name="Wang Q."/>
            <person name="Zhang B."/>
            <person name="Ji P."/>
            <person name="Bell-Sakyi L."/>
            <person name="Cui X.M."/>
            <person name="Yuan T.T."/>
            <person name="Jiang B.G."/>
            <person name="Yang W.F."/>
            <person name="Lam T.T."/>
            <person name="Chang Q.C."/>
            <person name="Ding S.J."/>
            <person name="Wang X.J."/>
            <person name="Zhu J.G."/>
            <person name="Ruan X.D."/>
            <person name="Zhao L."/>
            <person name="Wei J.T."/>
            <person name="Ye R.Z."/>
            <person name="Que T.C."/>
            <person name="Du C.H."/>
            <person name="Zhou Y.H."/>
            <person name="Cheng J.X."/>
            <person name="Dai P.F."/>
            <person name="Guo W.B."/>
            <person name="Han X.H."/>
            <person name="Huang E.J."/>
            <person name="Li L.F."/>
            <person name="Wei W."/>
            <person name="Gao Y.C."/>
            <person name="Liu J.Z."/>
            <person name="Shao H.Z."/>
            <person name="Wang X."/>
            <person name="Wang C.C."/>
            <person name="Yang T.C."/>
            <person name="Huo Q.B."/>
            <person name="Li W."/>
            <person name="Chen H.Y."/>
            <person name="Chen S.E."/>
            <person name="Zhou L.G."/>
            <person name="Ni X.B."/>
            <person name="Tian J.H."/>
            <person name="Sheng Y."/>
            <person name="Liu T."/>
            <person name="Pan Y.S."/>
            <person name="Xia L.Y."/>
            <person name="Li J."/>
            <person name="Zhao F."/>
            <person name="Cao W.C."/>
        </authorList>
    </citation>
    <scope>NUCLEOTIDE SEQUENCE [LARGE SCALE GENOMIC DNA]</scope>
    <source>
        <strain evidence="1">Iper-2018</strain>
    </source>
</reference>
<evidence type="ECO:0000313" key="1">
    <source>
        <dbReference type="EMBL" id="KAG0434268.1"/>
    </source>
</evidence>
<dbReference type="EMBL" id="JABSTQ010008627">
    <property type="protein sequence ID" value="KAG0434268.1"/>
    <property type="molecule type" value="Genomic_DNA"/>
</dbReference>
<protein>
    <submittedName>
        <fullName evidence="1">Uncharacterized protein</fullName>
    </submittedName>
</protein>
<accession>A0AC60QIU1</accession>
<proteinExistence type="predicted"/>
<gene>
    <name evidence="1" type="ORF">HPB47_019228</name>
</gene>
<evidence type="ECO:0000313" key="2">
    <source>
        <dbReference type="Proteomes" id="UP000805193"/>
    </source>
</evidence>
<comment type="caution">
    <text evidence="1">The sequence shown here is derived from an EMBL/GenBank/DDBJ whole genome shotgun (WGS) entry which is preliminary data.</text>
</comment>